<dbReference type="InterPro" id="IPR002347">
    <property type="entry name" value="SDR_fam"/>
</dbReference>
<accession>A0A091B7C8</accession>
<evidence type="ECO:0000256" key="10">
    <source>
        <dbReference type="PIRSR" id="PIRSR000094-1"/>
    </source>
</evidence>
<evidence type="ECO:0000313" key="13">
    <source>
        <dbReference type="EMBL" id="KFN48538.1"/>
    </source>
</evidence>
<dbReference type="PIRSF" id="PIRSF000094">
    <property type="entry name" value="Enoyl-ACP_rdct"/>
    <property type="match status" value="1"/>
</dbReference>
<dbReference type="GO" id="GO:0004318">
    <property type="term" value="F:enoyl-[acyl-carrier-protein] reductase (NADH) activity"/>
    <property type="evidence" value="ECO:0007669"/>
    <property type="project" value="UniProtKB-EC"/>
</dbReference>
<dbReference type="PRINTS" id="PR00081">
    <property type="entry name" value="GDHRDH"/>
</dbReference>
<feature type="binding site" evidence="12">
    <location>
        <position position="48"/>
    </location>
    <ligand>
        <name>NAD(+)</name>
        <dbReference type="ChEBI" id="CHEBI:57540"/>
    </ligand>
</feature>
<keyword evidence="3 9" id="KW-0444">Lipid biosynthesis</keyword>
<dbReference type="STRING" id="1384054.N790_06185"/>
<dbReference type="Pfam" id="PF13561">
    <property type="entry name" value="adh_short_C2"/>
    <property type="match status" value="1"/>
</dbReference>
<dbReference type="EC" id="1.3.1.9" evidence="9"/>
<keyword evidence="14" id="KW-1185">Reference proteome</keyword>
<dbReference type="PANTHER" id="PTHR43159:SF2">
    <property type="entry name" value="ENOYL-[ACYL-CARRIER-PROTEIN] REDUCTASE [NADH], CHLOROPLASTIC"/>
    <property type="match status" value="1"/>
</dbReference>
<evidence type="ECO:0000313" key="14">
    <source>
        <dbReference type="Proteomes" id="UP000029392"/>
    </source>
</evidence>
<dbReference type="eggNOG" id="COG0623">
    <property type="taxonomic scope" value="Bacteria"/>
</dbReference>
<dbReference type="UniPathway" id="UPA00094"/>
<feature type="binding site" evidence="12">
    <location>
        <begin position="201"/>
        <end position="205"/>
    </location>
    <ligand>
        <name>NAD(+)</name>
        <dbReference type="ChEBI" id="CHEBI:57540"/>
    </ligand>
</feature>
<dbReference type="Gene3D" id="1.10.8.400">
    <property type="entry name" value="Enoyl acyl carrier protein reductase"/>
    <property type="match status" value="1"/>
</dbReference>
<feature type="binding site" evidence="11">
    <location>
        <position position="103"/>
    </location>
    <ligand>
        <name>substrate</name>
    </ligand>
</feature>
<feature type="active site" description="Proton acceptor" evidence="10">
    <location>
        <position position="155"/>
    </location>
</feature>
<keyword evidence="5 9" id="KW-0560">Oxidoreductase</keyword>
<proteinExistence type="inferred from homology"/>
<feature type="active site" description="Proton acceptor" evidence="10">
    <location>
        <position position="165"/>
    </location>
</feature>
<dbReference type="CDD" id="cd05372">
    <property type="entry name" value="ENR_SDR"/>
    <property type="match status" value="1"/>
</dbReference>
<comment type="similarity">
    <text evidence="2 9">Belongs to the short-chain dehydrogenases/reductases (SDR) family. FabI subfamily.</text>
</comment>
<evidence type="ECO:0000256" key="4">
    <source>
        <dbReference type="ARBA" id="ARBA00022832"/>
    </source>
</evidence>
<evidence type="ECO:0000256" key="1">
    <source>
        <dbReference type="ARBA" id="ARBA00005194"/>
    </source>
</evidence>
<keyword evidence="8 9" id="KW-0275">Fatty acid biosynthesis</keyword>
<dbReference type="Gene3D" id="3.40.50.720">
    <property type="entry name" value="NAD(P)-binding Rossmann-like Domain"/>
    <property type="match status" value="1"/>
</dbReference>
<dbReference type="PATRIC" id="fig|1384054.3.peg.1214"/>
<comment type="pathway">
    <text evidence="1">Lipid metabolism; fatty acid biosynthesis.</text>
</comment>
<gene>
    <name evidence="13" type="ORF">N790_06185</name>
</gene>
<feature type="binding site" evidence="12">
    <location>
        <position position="100"/>
    </location>
    <ligand>
        <name>NAD(+)</name>
        <dbReference type="ChEBI" id="CHEBI:57540"/>
    </ligand>
</feature>
<evidence type="ECO:0000256" key="8">
    <source>
        <dbReference type="ARBA" id="ARBA00023160"/>
    </source>
</evidence>
<evidence type="ECO:0000256" key="6">
    <source>
        <dbReference type="ARBA" id="ARBA00023027"/>
    </source>
</evidence>
<dbReference type="GO" id="GO:0006633">
    <property type="term" value="P:fatty acid biosynthetic process"/>
    <property type="evidence" value="ECO:0007669"/>
    <property type="project" value="UniProtKB-UniPathway"/>
</dbReference>
<evidence type="ECO:0000256" key="3">
    <source>
        <dbReference type="ARBA" id="ARBA00022516"/>
    </source>
</evidence>
<reference evidence="13 14" key="1">
    <citation type="submission" date="2013-09" db="EMBL/GenBank/DDBJ databases">
        <title>Genome sequencing of Arenimonas malthae.</title>
        <authorList>
            <person name="Chen F."/>
            <person name="Wang G."/>
        </authorList>
    </citation>
    <scope>NUCLEOTIDE SEQUENCE [LARGE SCALE GENOMIC DNA]</scope>
    <source>
        <strain evidence="13 14">CC-JY-1</strain>
    </source>
</reference>
<dbReference type="InterPro" id="IPR014358">
    <property type="entry name" value="Enoyl-ACP_Rdtase_NADH"/>
</dbReference>
<feature type="binding site" evidence="12">
    <location>
        <begin position="72"/>
        <end position="73"/>
    </location>
    <ligand>
        <name>NAD(+)</name>
        <dbReference type="ChEBI" id="CHEBI:57540"/>
    </ligand>
</feature>
<dbReference type="FunFam" id="3.40.50.720:FF:000054">
    <property type="entry name" value="Enoyl-[acyl-carrier-protein] reductase [NADH]"/>
    <property type="match status" value="1"/>
</dbReference>
<name>A0A091B7C8_9GAMM</name>
<evidence type="ECO:0000256" key="12">
    <source>
        <dbReference type="PIRSR" id="PIRSR000094-3"/>
    </source>
</evidence>
<feature type="binding site" evidence="12">
    <location>
        <begin position="27"/>
        <end position="28"/>
    </location>
    <ligand>
        <name>NAD(+)</name>
        <dbReference type="ChEBI" id="CHEBI:57540"/>
    </ligand>
</feature>
<evidence type="ECO:0000256" key="9">
    <source>
        <dbReference type="PIRNR" id="PIRNR000094"/>
    </source>
</evidence>
<feature type="binding site" evidence="12">
    <location>
        <position position="21"/>
    </location>
    <ligand>
        <name>NAD(+)</name>
        <dbReference type="ChEBI" id="CHEBI:57540"/>
    </ligand>
</feature>
<keyword evidence="7" id="KW-0443">Lipid metabolism</keyword>
<dbReference type="AlphaFoldDB" id="A0A091B7C8"/>
<dbReference type="SUPFAM" id="SSF51735">
    <property type="entry name" value="NAD(P)-binding Rossmann-fold domains"/>
    <property type="match status" value="1"/>
</dbReference>
<dbReference type="Proteomes" id="UP000029392">
    <property type="component" value="Unassembled WGS sequence"/>
</dbReference>
<comment type="caution">
    <text evidence="13">The sequence shown here is derived from an EMBL/GenBank/DDBJ whole genome shotgun (WGS) entry which is preliminary data.</text>
</comment>
<organism evidence="13 14">
    <name type="scientific">Arenimonas malthae CC-JY-1</name>
    <dbReference type="NCBI Taxonomy" id="1384054"/>
    <lineage>
        <taxon>Bacteria</taxon>
        <taxon>Pseudomonadati</taxon>
        <taxon>Pseudomonadota</taxon>
        <taxon>Gammaproteobacteria</taxon>
        <taxon>Lysobacterales</taxon>
        <taxon>Lysobacteraceae</taxon>
        <taxon>Arenimonas</taxon>
    </lineage>
</organism>
<keyword evidence="4" id="KW-0276">Fatty acid metabolism</keyword>
<evidence type="ECO:0000256" key="5">
    <source>
        <dbReference type="ARBA" id="ARBA00023002"/>
    </source>
</evidence>
<feature type="binding site" evidence="12">
    <location>
        <position position="172"/>
    </location>
    <ligand>
        <name>NAD(+)</name>
        <dbReference type="ChEBI" id="CHEBI:57540"/>
    </ligand>
</feature>
<sequence>MRPHQEENMGFLSGKRALIVGIASQRSIATGIAEAMHREGAELAFTYQNDKLKSRVEEAARECGSDIVLPLDVADDAQIDNVFAELAKRWDGFDILVHSVGYAPREAIEGEYLQGLTRENFRIAHDISSYSLAALAKAARPMMKGRHGSILTLSYLGAERALVNYNVMGVAKASLEANVRYLALNLGPEGTRVNAISAGPIKTLAAAGIANFRKMLGHVEEYAPLRRSVTIEDVGNVAAFLCSDLAAGVTGEITYVDAGYNILGMTGIDGV</sequence>
<evidence type="ECO:0000256" key="2">
    <source>
        <dbReference type="ARBA" id="ARBA00009233"/>
    </source>
</evidence>
<evidence type="ECO:0000256" key="7">
    <source>
        <dbReference type="ARBA" id="ARBA00023098"/>
    </source>
</evidence>
<dbReference type="PANTHER" id="PTHR43159">
    <property type="entry name" value="ENOYL-[ACYL-CARRIER-PROTEIN] REDUCTASE"/>
    <property type="match status" value="1"/>
</dbReference>
<dbReference type="FunFam" id="1.10.8.400:FF:000001">
    <property type="entry name" value="Enoyl-[acyl-carrier-protein] reductase [NADH]"/>
    <property type="match status" value="1"/>
</dbReference>
<dbReference type="InterPro" id="IPR036291">
    <property type="entry name" value="NAD(P)-bd_dom_sf"/>
</dbReference>
<dbReference type="EMBL" id="AVCH01000149">
    <property type="protein sequence ID" value="KFN48538.1"/>
    <property type="molecule type" value="Genomic_DNA"/>
</dbReference>
<comment type="catalytic activity">
    <reaction evidence="9">
        <text>a 2,3-saturated acyl-[ACP] + NAD(+) = a (2E)-enoyl-[ACP] + NADH + H(+)</text>
        <dbReference type="Rhea" id="RHEA:10240"/>
        <dbReference type="Rhea" id="RHEA-COMP:9925"/>
        <dbReference type="Rhea" id="RHEA-COMP:9926"/>
        <dbReference type="ChEBI" id="CHEBI:15378"/>
        <dbReference type="ChEBI" id="CHEBI:57540"/>
        <dbReference type="ChEBI" id="CHEBI:57945"/>
        <dbReference type="ChEBI" id="CHEBI:78784"/>
        <dbReference type="ChEBI" id="CHEBI:78785"/>
        <dbReference type="EC" id="1.3.1.9"/>
    </reaction>
</comment>
<keyword evidence="6 9" id="KW-0520">NAD</keyword>
<protein>
    <recommendedName>
        <fullName evidence="9">Enoyl-[acyl-carrier-protein] reductase [NADH]</fullName>
        <ecNumber evidence="9">1.3.1.9</ecNumber>
    </recommendedName>
</protein>
<evidence type="ECO:0000256" key="11">
    <source>
        <dbReference type="PIRSR" id="PIRSR000094-2"/>
    </source>
</evidence>